<evidence type="ECO:0000259" key="2">
    <source>
        <dbReference type="SMART" id="SM01054"/>
    </source>
</evidence>
<proteinExistence type="predicted"/>
<evidence type="ECO:0000256" key="1">
    <source>
        <dbReference type="SAM" id="MobiDB-lite"/>
    </source>
</evidence>
<name>A0A426YV58_ENSVE</name>
<dbReference type="Proteomes" id="UP000287651">
    <property type="component" value="Unassembled WGS sequence"/>
</dbReference>
<dbReference type="PANTHER" id="PTHR33349">
    <property type="entry name" value="EMB|CAB62594.1"/>
    <property type="match status" value="1"/>
</dbReference>
<dbReference type="EMBL" id="AMZH03010009">
    <property type="protein sequence ID" value="RRT55608.1"/>
    <property type="molecule type" value="Genomic_DNA"/>
</dbReference>
<feature type="compositionally biased region" description="Polar residues" evidence="1">
    <location>
        <begin position="105"/>
        <end position="120"/>
    </location>
</feature>
<dbReference type="AlphaFoldDB" id="A0A426YV58"/>
<gene>
    <name evidence="3" type="ORF">B296_00017589</name>
</gene>
<reference evidence="3 4" key="1">
    <citation type="journal article" date="2014" name="Agronomy (Basel)">
        <title>A Draft Genome Sequence for Ensete ventricosum, the Drought-Tolerant Tree Against Hunger.</title>
        <authorList>
            <person name="Harrison J."/>
            <person name="Moore K.A."/>
            <person name="Paszkiewicz K."/>
            <person name="Jones T."/>
            <person name="Grant M."/>
            <person name="Ambacheew D."/>
            <person name="Muzemil S."/>
            <person name="Studholme D.J."/>
        </authorList>
    </citation>
    <scope>NUCLEOTIDE SEQUENCE [LARGE SCALE GENOMIC DNA]</scope>
</reference>
<feature type="region of interest" description="Disordered" evidence="1">
    <location>
        <begin position="362"/>
        <end position="395"/>
    </location>
</feature>
<feature type="region of interest" description="Disordered" evidence="1">
    <location>
        <begin position="166"/>
        <end position="206"/>
    </location>
</feature>
<feature type="compositionally biased region" description="Basic and acidic residues" evidence="1">
    <location>
        <begin position="195"/>
        <end position="206"/>
    </location>
</feature>
<dbReference type="GO" id="GO:0005516">
    <property type="term" value="F:calmodulin binding"/>
    <property type="evidence" value="ECO:0007669"/>
    <property type="project" value="InterPro"/>
</dbReference>
<feature type="compositionally biased region" description="Polar residues" evidence="1">
    <location>
        <begin position="308"/>
        <end position="317"/>
    </location>
</feature>
<comment type="caution">
    <text evidence="3">The sequence shown here is derived from an EMBL/GenBank/DDBJ whole genome shotgun (WGS) entry which is preliminary data.</text>
</comment>
<dbReference type="PANTHER" id="PTHR33349:SF41">
    <property type="entry name" value="EMB|CAB62594.1"/>
    <property type="match status" value="1"/>
</dbReference>
<feature type="region of interest" description="Disordered" evidence="1">
    <location>
        <begin position="104"/>
        <end position="127"/>
    </location>
</feature>
<evidence type="ECO:0000313" key="3">
    <source>
        <dbReference type="EMBL" id="RRT55608.1"/>
    </source>
</evidence>
<protein>
    <recommendedName>
        <fullName evidence="2">Calmodulin-binding domain-containing protein</fullName>
    </recommendedName>
</protein>
<dbReference type="SMART" id="SM01054">
    <property type="entry name" value="CaM_binding"/>
    <property type="match status" value="1"/>
</dbReference>
<accession>A0A426YV58</accession>
<sequence length="839" mass="93142">MKKHFPRGMVLVRGPLRPSHILQYLDLVGIPFSWAKKARYVALKRRKISNVGDFFSFVPSVLGMGITKRALNISYYISLTMAEEATEEVIISITPEIFKPKSSVERLSTGKTKTRTSQRFSESEEKPVPHYLRISTGSCHDFCKYGIKHDLEVKKRRPAREIFLANKEMPDDENNQVNAATQQDRRKKVSHKKVVSQEKEQGTKKSEVIEQNDLPPEKIIQLRDSLTNLAEGSAEKYSNMNFRFPSTDQMIVSFLGHSPANQSDNSTEESRSIKLMALSSISTVNEFDEHKPTKSSEVLSEKTVSIKLDQTATQNGDDSTELAPTEGSSAEPVMVKRMVTSPTQHIRDSALHTTVMEDTEFAEHVTSSRPYASPDESTELPGSSDLPSNMKPKKYKDVSSAWNGLADGAAGCTGEDSTMKQKATLSTVPATGSSQYREEELSNQGKQAIGSSLGAEARRDVNKLKRANKVIGISHRPKVIRQGKIDLSRVPNGKTAPTVPKTISSVKPEADKRRIISVTPRVVKEKALSASKNVDESPEHATSMRIKNLPLKTISRLTSSGGLARRNSERIIKFSSQSDRKDKVLEPSLSSLSMKPRTSRVSTTKLGMYRNVGTASHVKNQTRAGKLGMKKETYNVREATPEKINLKIMKQDLRKHKLHPSDGEDRDAGSKLGEILRKEVPQRFPTVLSKGETQRKHRRTASVHSEDKISAAHKLKFNRGKVVSLHHENNAARILRFRMARTASNNQNAKVDVYTKGYKSKTGPSGADSNSPMSKAPTVVLRHQDVQEKKDSQGLLNQVIEETASKLVETRKSKVKALVGAFETVISLQDSKVAPHAVP</sequence>
<feature type="domain" description="Calmodulin-binding" evidence="2">
    <location>
        <begin position="711"/>
        <end position="827"/>
    </location>
</feature>
<feature type="region of interest" description="Disordered" evidence="1">
    <location>
        <begin position="423"/>
        <end position="448"/>
    </location>
</feature>
<organism evidence="3 4">
    <name type="scientific">Ensete ventricosum</name>
    <name type="common">Abyssinian banana</name>
    <name type="synonym">Musa ensete</name>
    <dbReference type="NCBI Taxonomy" id="4639"/>
    <lineage>
        <taxon>Eukaryota</taxon>
        <taxon>Viridiplantae</taxon>
        <taxon>Streptophyta</taxon>
        <taxon>Embryophyta</taxon>
        <taxon>Tracheophyta</taxon>
        <taxon>Spermatophyta</taxon>
        <taxon>Magnoliopsida</taxon>
        <taxon>Liliopsida</taxon>
        <taxon>Zingiberales</taxon>
        <taxon>Musaceae</taxon>
        <taxon>Ensete</taxon>
    </lineage>
</organism>
<feature type="compositionally biased region" description="Basic residues" evidence="1">
    <location>
        <begin position="185"/>
        <end position="194"/>
    </location>
</feature>
<dbReference type="Pfam" id="PF07839">
    <property type="entry name" value="CaM_binding"/>
    <property type="match status" value="1"/>
</dbReference>
<feature type="region of interest" description="Disordered" evidence="1">
    <location>
        <begin position="308"/>
        <end position="329"/>
    </location>
</feature>
<evidence type="ECO:0000313" key="4">
    <source>
        <dbReference type="Proteomes" id="UP000287651"/>
    </source>
</evidence>
<dbReference type="InterPro" id="IPR012417">
    <property type="entry name" value="CaM-bd_dom_pln"/>
</dbReference>
<feature type="compositionally biased region" description="Polar residues" evidence="1">
    <location>
        <begin position="423"/>
        <end position="435"/>
    </location>
</feature>